<comment type="caution">
    <text evidence="5">The sequence shown here is derived from an EMBL/GenBank/DDBJ whole genome shotgun (WGS) entry which is preliminary data.</text>
</comment>
<dbReference type="CDD" id="cd03360">
    <property type="entry name" value="LbH_AT_putative"/>
    <property type="match status" value="1"/>
</dbReference>
<evidence type="ECO:0000256" key="1">
    <source>
        <dbReference type="ARBA" id="ARBA00007274"/>
    </source>
</evidence>
<evidence type="ECO:0000313" key="6">
    <source>
        <dbReference type="Proteomes" id="UP000249633"/>
    </source>
</evidence>
<dbReference type="Gene3D" id="3.40.50.20">
    <property type="match status" value="1"/>
</dbReference>
<dbReference type="PANTHER" id="PTHR43300:SF7">
    <property type="entry name" value="UDP-N-ACETYLBACILLOSAMINE N-ACETYLTRANSFERASE"/>
    <property type="match status" value="1"/>
</dbReference>
<sequence>MNRKLFVIGTGGFAKEVAQLAATIQAANATWSSIEYLCESPNDISISMPFGSVVGTDKLLESLDTDADFVIGIGNPSVRRKIAARLSANIRLHAPNLIHPRADIDVTQVRLGVGNIITSGTVFTCAIEIGDHNVFNLNSTVGHDCHIGSFNVINPGCCLSGHTTLGDACLLGTGCQVLEGLSIASNSTVGGGALVAKSIKDAGTYVGVPAKLLASK</sequence>
<protein>
    <recommendedName>
        <fullName evidence="4">PglD N-terminal domain-containing protein</fullName>
    </recommendedName>
</protein>
<feature type="binding site" evidence="3">
    <location>
        <position position="191"/>
    </location>
    <ligand>
        <name>acetyl-CoA</name>
        <dbReference type="ChEBI" id="CHEBI:57288"/>
    </ligand>
</feature>
<evidence type="ECO:0000259" key="4">
    <source>
        <dbReference type="Pfam" id="PF17836"/>
    </source>
</evidence>
<dbReference type="InterPro" id="IPR020019">
    <property type="entry name" value="AcTrfase_PglD-like"/>
</dbReference>
<dbReference type="NCBIfam" id="TIGR03570">
    <property type="entry name" value="NeuD_NnaD"/>
    <property type="match status" value="1"/>
</dbReference>
<organism evidence="5 6">
    <name type="scientific">Roseateles depolymerans</name>
    <dbReference type="NCBI Taxonomy" id="76731"/>
    <lineage>
        <taxon>Bacteria</taxon>
        <taxon>Pseudomonadati</taxon>
        <taxon>Pseudomonadota</taxon>
        <taxon>Betaproteobacteria</taxon>
        <taxon>Burkholderiales</taxon>
        <taxon>Sphaerotilaceae</taxon>
        <taxon>Roseateles</taxon>
    </lineage>
</organism>
<dbReference type="AlphaFoldDB" id="A0A2W5FCH2"/>
<evidence type="ECO:0000256" key="2">
    <source>
        <dbReference type="PIRSR" id="PIRSR620019-1"/>
    </source>
</evidence>
<reference evidence="5 6" key="1">
    <citation type="submission" date="2017-08" db="EMBL/GenBank/DDBJ databases">
        <title>Infants hospitalized years apart are colonized by the same room-sourced microbial strains.</title>
        <authorList>
            <person name="Brooks B."/>
            <person name="Olm M.R."/>
            <person name="Firek B.A."/>
            <person name="Baker R."/>
            <person name="Thomas B.C."/>
            <person name="Morowitz M.J."/>
            <person name="Banfield J.F."/>
        </authorList>
    </citation>
    <scope>NUCLEOTIDE SEQUENCE [LARGE SCALE GENOMIC DNA]</scope>
    <source>
        <strain evidence="5">S2_012_000_R2_81</strain>
    </source>
</reference>
<dbReference type="InterPro" id="IPR011004">
    <property type="entry name" value="Trimer_LpxA-like_sf"/>
</dbReference>
<feature type="binding site" evidence="3">
    <location>
        <position position="74"/>
    </location>
    <ligand>
        <name>substrate</name>
    </ligand>
</feature>
<feature type="domain" description="PglD N-terminal" evidence="4">
    <location>
        <begin position="4"/>
        <end position="86"/>
    </location>
</feature>
<evidence type="ECO:0000256" key="3">
    <source>
        <dbReference type="PIRSR" id="PIRSR620019-2"/>
    </source>
</evidence>
<dbReference type="Gene3D" id="2.160.10.10">
    <property type="entry name" value="Hexapeptide repeat proteins"/>
    <property type="match status" value="1"/>
</dbReference>
<dbReference type="InterPro" id="IPR041561">
    <property type="entry name" value="PglD_N"/>
</dbReference>
<dbReference type="InterPro" id="IPR050179">
    <property type="entry name" value="Trans_hexapeptide_repeat"/>
</dbReference>
<comment type="similarity">
    <text evidence="1">Belongs to the transferase hexapeptide repeat family.</text>
</comment>
<gene>
    <name evidence="5" type="ORF">DI603_22340</name>
</gene>
<evidence type="ECO:0000313" key="5">
    <source>
        <dbReference type="EMBL" id="PZP27309.1"/>
    </source>
</evidence>
<dbReference type="PANTHER" id="PTHR43300">
    <property type="entry name" value="ACETYLTRANSFERASE"/>
    <property type="match status" value="1"/>
</dbReference>
<accession>A0A2W5FCH2</accession>
<dbReference type="Proteomes" id="UP000249633">
    <property type="component" value="Unassembled WGS sequence"/>
</dbReference>
<dbReference type="EMBL" id="QFOD01000032">
    <property type="protein sequence ID" value="PZP27309.1"/>
    <property type="molecule type" value="Genomic_DNA"/>
</dbReference>
<dbReference type="Pfam" id="PF17836">
    <property type="entry name" value="PglD_N"/>
    <property type="match status" value="1"/>
</dbReference>
<name>A0A2W5FCH2_9BURK</name>
<feature type="active site" description="Proton acceptor" evidence="2">
    <location>
        <position position="143"/>
    </location>
</feature>
<dbReference type="SUPFAM" id="SSF51161">
    <property type="entry name" value="Trimeric LpxA-like enzymes"/>
    <property type="match status" value="1"/>
</dbReference>
<feature type="site" description="Increases basicity of active site His" evidence="2">
    <location>
        <position position="144"/>
    </location>
</feature>
<proteinExistence type="inferred from homology"/>